<reference evidence="1 2" key="1">
    <citation type="submission" date="2015-08" db="EMBL/GenBank/DDBJ databases">
        <title>The genome of the Asian arowana (Scleropages formosus).</title>
        <authorList>
            <person name="Tan M.H."/>
            <person name="Gan H.M."/>
            <person name="Croft L.J."/>
            <person name="Austin C.M."/>
        </authorList>
    </citation>
    <scope>NUCLEOTIDE SEQUENCE [LARGE SCALE GENOMIC DNA]</scope>
    <source>
        <strain evidence="1">Aro1</strain>
    </source>
</reference>
<dbReference type="EMBL" id="JARO02008645">
    <property type="protein sequence ID" value="KPP62472.1"/>
    <property type="molecule type" value="Genomic_DNA"/>
</dbReference>
<protein>
    <submittedName>
        <fullName evidence="1">Uncharacterized protein</fullName>
    </submittedName>
</protein>
<organism evidence="1 2">
    <name type="scientific">Scleropages formosus</name>
    <name type="common">Asian bonytongue</name>
    <name type="synonym">Osteoglossum formosum</name>
    <dbReference type="NCBI Taxonomy" id="113540"/>
    <lineage>
        <taxon>Eukaryota</taxon>
        <taxon>Metazoa</taxon>
        <taxon>Chordata</taxon>
        <taxon>Craniata</taxon>
        <taxon>Vertebrata</taxon>
        <taxon>Euteleostomi</taxon>
        <taxon>Actinopterygii</taxon>
        <taxon>Neopterygii</taxon>
        <taxon>Teleostei</taxon>
        <taxon>Osteoglossocephala</taxon>
        <taxon>Osteoglossomorpha</taxon>
        <taxon>Osteoglossiformes</taxon>
        <taxon>Osteoglossidae</taxon>
        <taxon>Scleropages</taxon>
    </lineage>
</organism>
<dbReference type="AlphaFoldDB" id="A0A0P7TY45"/>
<gene>
    <name evidence="1" type="ORF">Z043_119342</name>
</gene>
<name>A0A0P7TY45_SCLFO</name>
<dbReference type="Proteomes" id="UP000034805">
    <property type="component" value="Unassembled WGS sequence"/>
</dbReference>
<feature type="non-terminal residue" evidence="1">
    <location>
        <position position="1"/>
    </location>
</feature>
<sequence length="85" mass="9813">TFGFGNYICRAMKTLYANGNSFVKLSHGTSQRRDLLLKGHVLRSKAEGISRFTYVASPVHLDRKTAKTIDKMLFNFLWKNRVNYI</sequence>
<accession>A0A0P7TY45</accession>
<comment type="caution">
    <text evidence="1">The sequence shown here is derived from an EMBL/GenBank/DDBJ whole genome shotgun (WGS) entry which is preliminary data.</text>
</comment>
<evidence type="ECO:0000313" key="2">
    <source>
        <dbReference type="Proteomes" id="UP000034805"/>
    </source>
</evidence>
<evidence type="ECO:0000313" key="1">
    <source>
        <dbReference type="EMBL" id="KPP62472.1"/>
    </source>
</evidence>
<proteinExistence type="predicted"/>